<dbReference type="PANTHER" id="PTHR10720:SF0">
    <property type="entry name" value="HEME OXYGENASE"/>
    <property type="match status" value="1"/>
</dbReference>
<keyword evidence="3" id="KW-0408">Iron</keyword>
<dbReference type="STRING" id="671144.I4Y6R3"/>
<dbReference type="eggNOG" id="KOG4480">
    <property type="taxonomic scope" value="Eukaryota"/>
</dbReference>
<dbReference type="CDD" id="cd19165">
    <property type="entry name" value="HemeO"/>
    <property type="match status" value="1"/>
</dbReference>
<keyword evidence="2" id="KW-0479">Metal-binding</keyword>
<dbReference type="Proteomes" id="UP000005242">
    <property type="component" value="Unassembled WGS sequence"/>
</dbReference>
<organism evidence="5 6">
    <name type="scientific">Wallemia mellicola (strain ATCC MYA-4683 / CBS 633.66)</name>
    <name type="common">Wallemia sebi (CBS 633.66)</name>
    <dbReference type="NCBI Taxonomy" id="671144"/>
    <lineage>
        <taxon>Eukaryota</taxon>
        <taxon>Fungi</taxon>
        <taxon>Dikarya</taxon>
        <taxon>Basidiomycota</taxon>
        <taxon>Wallemiomycotina</taxon>
        <taxon>Wallemiomycetes</taxon>
        <taxon>Wallemiales</taxon>
        <taxon>Wallemiaceae</taxon>
        <taxon>Wallemia</taxon>
    </lineage>
</organism>
<protein>
    <submittedName>
        <fullName evidence="5">Heme oxygenase-like protein</fullName>
    </submittedName>
</protein>
<dbReference type="AlphaFoldDB" id="I4Y6R3"/>
<feature type="transmembrane region" description="Helical" evidence="4">
    <location>
        <begin position="273"/>
        <end position="292"/>
    </location>
</feature>
<dbReference type="HOGENOM" id="CLU_057050_1_0_1"/>
<dbReference type="EMBL" id="JH668247">
    <property type="protein sequence ID" value="EIM19655.1"/>
    <property type="molecule type" value="Genomic_DNA"/>
</dbReference>
<dbReference type="RefSeq" id="XP_006960317.1">
    <property type="nucleotide sequence ID" value="XM_006960255.1"/>
</dbReference>
<reference evidence="5 6" key="1">
    <citation type="journal article" date="2012" name="Fungal Genet. Biol.">
        <title>The genome of the xerotolerant mold Wallemia sebi reveals adaptations to osmotic stress and suggests cryptic sexual reproduction.</title>
        <authorList>
            <person name="Padamsee M."/>
            <person name="Kumar T.K.A."/>
            <person name="Riley R."/>
            <person name="Binder M."/>
            <person name="Boyd A."/>
            <person name="Calvo A.M."/>
            <person name="Furukawa K."/>
            <person name="Hesse C."/>
            <person name="Hohmann S."/>
            <person name="James T.Y."/>
            <person name="LaButti K."/>
            <person name="Lapidus A."/>
            <person name="Lindquist E."/>
            <person name="Lucas S."/>
            <person name="Miller K."/>
            <person name="Shantappa S."/>
            <person name="Grigoriev I.V."/>
            <person name="Hibbett D.S."/>
            <person name="McLaughlin D.J."/>
            <person name="Spatafora J.W."/>
            <person name="Aime M.C."/>
        </authorList>
    </citation>
    <scope>NUCLEOTIDE SEQUENCE [LARGE SCALE GENOMIC DNA]</scope>
    <source>
        <strain evidence="6">ATCC MYA-4683 / CBS 633.66</strain>
    </source>
</reference>
<proteinExistence type="predicted"/>
<evidence type="ECO:0000256" key="1">
    <source>
        <dbReference type="ARBA" id="ARBA00022617"/>
    </source>
</evidence>
<keyword evidence="4" id="KW-0812">Transmembrane</keyword>
<dbReference type="InterPro" id="IPR016084">
    <property type="entry name" value="Haem_Oase-like_multi-hlx"/>
</dbReference>
<dbReference type="InParanoid" id="I4Y6R3"/>
<evidence type="ECO:0000313" key="6">
    <source>
        <dbReference type="Proteomes" id="UP000005242"/>
    </source>
</evidence>
<dbReference type="GeneID" id="18474493"/>
<keyword evidence="6" id="KW-1185">Reference proteome</keyword>
<keyword evidence="1" id="KW-0349">Heme</keyword>
<dbReference type="PANTHER" id="PTHR10720">
    <property type="entry name" value="HEME OXYGENASE"/>
    <property type="match status" value="1"/>
</dbReference>
<dbReference type="InterPro" id="IPR002051">
    <property type="entry name" value="Haem_Oase"/>
</dbReference>
<dbReference type="GO" id="GO:0006788">
    <property type="term" value="P:heme oxidation"/>
    <property type="evidence" value="ECO:0007669"/>
    <property type="project" value="InterPro"/>
</dbReference>
<evidence type="ECO:0000313" key="5">
    <source>
        <dbReference type="EMBL" id="EIM19655.1"/>
    </source>
</evidence>
<dbReference type="Gene3D" id="1.20.910.10">
    <property type="entry name" value="Heme oxygenase-like"/>
    <property type="match status" value="1"/>
</dbReference>
<dbReference type="KEGG" id="wse:WALSEDRAFT_61376"/>
<evidence type="ECO:0000256" key="4">
    <source>
        <dbReference type="SAM" id="Phobius"/>
    </source>
</evidence>
<dbReference type="GO" id="GO:0004392">
    <property type="term" value="F:heme oxygenase (decyclizing) activity"/>
    <property type="evidence" value="ECO:0007669"/>
    <property type="project" value="InterPro"/>
</dbReference>
<evidence type="ECO:0000256" key="3">
    <source>
        <dbReference type="ARBA" id="ARBA00023004"/>
    </source>
</evidence>
<gene>
    <name evidence="5" type="ORF">WALSEDRAFT_61376</name>
</gene>
<keyword evidence="4" id="KW-0472">Membrane</keyword>
<keyword evidence="4" id="KW-1133">Transmembrane helix</keyword>
<dbReference type="SUPFAM" id="SSF48613">
    <property type="entry name" value="Heme oxygenase-like"/>
    <property type="match status" value="1"/>
</dbReference>
<accession>I4Y6R3</accession>
<evidence type="ECO:0000256" key="2">
    <source>
        <dbReference type="ARBA" id="ARBA00022723"/>
    </source>
</evidence>
<name>I4Y6R3_WALMC</name>
<dbReference type="GO" id="GO:0046872">
    <property type="term" value="F:metal ion binding"/>
    <property type="evidence" value="ECO:0007669"/>
    <property type="project" value="UniProtKB-KW"/>
</dbReference>
<dbReference type="InterPro" id="IPR016053">
    <property type="entry name" value="Haem_Oase-like"/>
</dbReference>
<dbReference type="OMA" id="TEQLWFV"/>
<dbReference type="OrthoDB" id="652091at2759"/>
<sequence length="293" mass="33002">MNTADIEQTPASKLLKSGTQIAHDLVAQSPTAVRLLSAQMPFSTFVKYTIWLHELYDTLEIAIQKNSSDPHLSPLSRLDVLARAPALKSDLTNLLSASTKEFQSEKGEQNWREHPFAEAVLKQLPPSLQTYRERIASADGLQLASHAYVRYLGDLSGGQIIQRKLGKAYMLEQLDAKQFYDFPPLDPSQEYPANAAEVKNIKNWFRKSLDIIAQSVEEKQILIDEASKAFIFNSDMFIDLEKHSVTTPELSLPAEQSTTQTARIEQTAPADQTYLRIIFALLLILVIGYFYLK</sequence>
<dbReference type="Pfam" id="PF01126">
    <property type="entry name" value="Heme_oxygenase"/>
    <property type="match status" value="1"/>
</dbReference>